<evidence type="ECO:0000256" key="1">
    <source>
        <dbReference type="SAM" id="Phobius"/>
    </source>
</evidence>
<comment type="caution">
    <text evidence="2">The sequence shown here is derived from an EMBL/GenBank/DDBJ whole genome shotgun (WGS) entry which is preliminary data.</text>
</comment>
<dbReference type="AlphaFoldDB" id="A0AAV4PWY6"/>
<keyword evidence="3" id="KW-1185">Reference proteome</keyword>
<feature type="transmembrane region" description="Helical" evidence="1">
    <location>
        <begin position="70"/>
        <end position="90"/>
    </location>
</feature>
<dbReference type="Proteomes" id="UP001054945">
    <property type="component" value="Unassembled WGS sequence"/>
</dbReference>
<evidence type="ECO:0000313" key="2">
    <source>
        <dbReference type="EMBL" id="GIY00431.1"/>
    </source>
</evidence>
<accession>A0AAV4PWY6</accession>
<reference evidence="2 3" key="1">
    <citation type="submission" date="2021-06" db="EMBL/GenBank/DDBJ databases">
        <title>Caerostris extrusa draft genome.</title>
        <authorList>
            <person name="Kono N."/>
            <person name="Arakawa K."/>
        </authorList>
    </citation>
    <scope>NUCLEOTIDE SEQUENCE [LARGE SCALE GENOMIC DNA]</scope>
</reference>
<proteinExistence type="predicted"/>
<protein>
    <submittedName>
        <fullName evidence="2">Uncharacterized protein</fullName>
    </submittedName>
</protein>
<name>A0AAV4PWY6_CAEEX</name>
<gene>
    <name evidence="2" type="ORF">CEXT_638611</name>
</gene>
<keyword evidence="1" id="KW-1133">Transmembrane helix</keyword>
<organism evidence="2 3">
    <name type="scientific">Caerostris extrusa</name>
    <name type="common">Bark spider</name>
    <name type="synonym">Caerostris bankana</name>
    <dbReference type="NCBI Taxonomy" id="172846"/>
    <lineage>
        <taxon>Eukaryota</taxon>
        <taxon>Metazoa</taxon>
        <taxon>Ecdysozoa</taxon>
        <taxon>Arthropoda</taxon>
        <taxon>Chelicerata</taxon>
        <taxon>Arachnida</taxon>
        <taxon>Araneae</taxon>
        <taxon>Araneomorphae</taxon>
        <taxon>Entelegynae</taxon>
        <taxon>Araneoidea</taxon>
        <taxon>Araneidae</taxon>
        <taxon>Caerostris</taxon>
    </lineage>
</organism>
<keyword evidence="1" id="KW-0472">Membrane</keyword>
<evidence type="ECO:0000313" key="3">
    <source>
        <dbReference type="Proteomes" id="UP001054945"/>
    </source>
</evidence>
<sequence length="163" mass="18259">MRSAAETGGSSWMYSRSVLQIPRNSLMMLSWQHPVCLLQLIFLVGCEELEVGKTTETGESNRVCSRMALRILQNLSLLSVVMIFAIPISISRKNRSSASFQLARIHRKKEKVHSLFYNLVMSPGSIQCLLIVTVTVDIPCRLRRNGSCLATETGESNRVCARE</sequence>
<dbReference type="EMBL" id="BPLR01005178">
    <property type="protein sequence ID" value="GIY00431.1"/>
    <property type="molecule type" value="Genomic_DNA"/>
</dbReference>
<feature type="transmembrane region" description="Helical" evidence="1">
    <location>
        <begin position="115"/>
        <end position="136"/>
    </location>
</feature>
<keyword evidence="1" id="KW-0812">Transmembrane</keyword>